<dbReference type="SUPFAM" id="SSF54928">
    <property type="entry name" value="RNA-binding domain, RBD"/>
    <property type="match status" value="1"/>
</dbReference>
<dbReference type="EMBL" id="HG793128">
    <property type="protein sequence ID" value="CDK27708.1"/>
    <property type="molecule type" value="Genomic_DNA"/>
</dbReference>
<organism evidence="6 7">
    <name type="scientific">Kuraishia capsulata CBS 1993</name>
    <dbReference type="NCBI Taxonomy" id="1382522"/>
    <lineage>
        <taxon>Eukaryota</taxon>
        <taxon>Fungi</taxon>
        <taxon>Dikarya</taxon>
        <taxon>Ascomycota</taxon>
        <taxon>Saccharomycotina</taxon>
        <taxon>Pichiomycetes</taxon>
        <taxon>Pichiales</taxon>
        <taxon>Pichiaceae</taxon>
        <taxon>Kuraishia</taxon>
    </lineage>
</organism>
<dbReference type="InterPro" id="IPR012677">
    <property type="entry name" value="Nucleotide-bd_a/b_plait_sf"/>
</dbReference>
<dbReference type="PROSITE" id="PS50102">
    <property type="entry name" value="RRM"/>
    <property type="match status" value="1"/>
</dbReference>
<dbReference type="InterPro" id="IPR035979">
    <property type="entry name" value="RBD_domain_sf"/>
</dbReference>
<dbReference type="InterPro" id="IPR025742">
    <property type="entry name" value="CSTF2_hinge"/>
</dbReference>
<dbReference type="HOGENOM" id="CLU_028601_0_1_1"/>
<evidence type="ECO:0000259" key="5">
    <source>
        <dbReference type="PROSITE" id="PS50102"/>
    </source>
</evidence>
<dbReference type="GO" id="GO:0003729">
    <property type="term" value="F:mRNA binding"/>
    <property type="evidence" value="ECO:0007669"/>
    <property type="project" value="EnsemblFungi"/>
</dbReference>
<dbReference type="Proteomes" id="UP000019384">
    <property type="component" value="Unassembled WGS sequence"/>
</dbReference>
<dbReference type="Pfam" id="PF14304">
    <property type="entry name" value="CSTF_C"/>
    <property type="match status" value="1"/>
</dbReference>
<evidence type="ECO:0000313" key="7">
    <source>
        <dbReference type="Proteomes" id="UP000019384"/>
    </source>
</evidence>
<keyword evidence="7" id="KW-1185">Reference proteome</keyword>
<dbReference type="InterPro" id="IPR000504">
    <property type="entry name" value="RRM_dom"/>
</dbReference>
<dbReference type="InterPro" id="IPR026896">
    <property type="entry name" value="CSTF_C"/>
</dbReference>
<evidence type="ECO:0000256" key="3">
    <source>
        <dbReference type="PROSITE-ProRule" id="PRU00176"/>
    </source>
</evidence>
<accession>W6MN71</accession>
<dbReference type="InterPro" id="IPR038192">
    <property type="entry name" value="CSTF_C_sf"/>
</dbReference>
<dbReference type="PANTHER" id="PTHR45735:SF2">
    <property type="entry name" value="CLEAVAGE STIMULATION FACTOR SUBUNIT 2"/>
    <property type="match status" value="1"/>
</dbReference>
<dbReference type="Pfam" id="PF00076">
    <property type="entry name" value="RRM_1"/>
    <property type="match status" value="1"/>
</dbReference>
<evidence type="ECO:0000256" key="4">
    <source>
        <dbReference type="SAM" id="MobiDB-lite"/>
    </source>
</evidence>
<dbReference type="GO" id="GO:0005848">
    <property type="term" value="C:mRNA cleavage stimulating factor complex"/>
    <property type="evidence" value="ECO:0007669"/>
    <property type="project" value="EnsemblFungi"/>
</dbReference>
<dbReference type="GO" id="GO:0005847">
    <property type="term" value="C:mRNA cleavage and polyadenylation specificity factor complex"/>
    <property type="evidence" value="ECO:0007669"/>
    <property type="project" value="TreeGrafter"/>
</dbReference>
<proteinExistence type="predicted"/>
<dbReference type="GO" id="GO:0031124">
    <property type="term" value="P:mRNA 3'-end processing"/>
    <property type="evidence" value="ECO:0007669"/>
    <property type="project" value="EnsemblFungi"/>
</dbReference>
<reference evidence="6" key="1">
    <citation type="submission" date="2013-12" db="EMBL/GenBank/DDBJ databases">
        <authorList>
            <person name="Genoscope - CEA"/>
        </authorList>
    </citation>
    <scope>NUCLEOTIDE SEQUENCE</scope>
    <source>
        <strain evidence="6">CBS 1993</strain>
    </source>
</reference>
<reference evidence="6" key="2">
    <citation type="submission" date="2014-02" db="EMBL/GenBank/DDBJ databases">
        <title>Complete DNA sequence of /Kuraishia capsulata/ illustrates novel genomic features among budding yeasts (/Saccharomycotina/).</title>
        <authorList>
            <person name="Morales L."/>
            <person name="Noel B."/>
            <person name="Porcel B."/>
            <person name="Marcet-Houben M."/>
            <person name="Hullo M-F."/>
            <person name="Sacerdot C."/>
            <person name="Tekaia F."/>
            <person name="Leh-Louis V."/>
            <person name="Despons L."/>
            <person name="Khanna V."/>
            <person name="Aury J-M."/>
            <person name="Barbe V."/>
            <person name="Couloux A."/>
            <person name="Labadie K."/>
            <person name="Pelletier E."/>
            <person name="Souciet J-L."/>
            <person name="Boekhout T."/>
            <person name="Gabaldon T."/>
            <person name="Wincker P."/>
            <person name="Dujon B."/>
        </authorList>
    </citation>
    <scope>NUCLEOTIDE SEQUENCE</scope>
    <source>
        <strain evidence="6">CBS 1993</strain>
    </source>
</reference>
<dbReference type="PANTHER" id="PTHR45735">
    <property type="entry name" value="CLEAVAGE STIMULATION FACTOR SUBUNIT 2"/>
    <property type="match status" value="1"/>
</dbReference>
<name>W6MN71_9ASCO</name>
<comment type="subcellular location">
    <subcellularLocation>
        <location evidence="1">Nucleus</location>
    </subcellularLocation>
</comment>
<evidence type="ECO:0000256" key="1">
    <source>
        <dbReference type="ARBA" id="ARBA00004123"/>
    </source>
</evidence>
<dbReference type="Gene3D" id="1.10.20.70">
    <property type="entry name" value="Transcription termination and cleavage factor, C-terminal domain"/>
    <property type="match status" value="1"/>
</dbReference>
<dbReference type="GeneID" id="34521089"/>
<keyword evidence="2" id="KW-0539">Nucleus</keyword>
<feature type="domain" description="RRM" evidence="5">
    <location>
        <begin position="7"/>
        <end position="85"/>
    </location>
</feature>
<feature type="compositionally biased region" description="Polar residues" evidence="4">
    <location>
        <begin position="203"/>
        <end position="215"/>
    </location>
</feature>
<dbReference type="STRING" id="1382522.W6MN71"/>
<evidence type="ECO:0000313" key="6">
    <source>
        <dbReference type="EMBL" id="CDK27708.1"/>
    </source>
</evidence>
<sequence length="262" mass="28779">MSELNGKVIYVGGIPYDQTEEQVLDIAKSVGPVVNTRLVFDKETGKSKGFAFVEYADEETASSAVRNLNNYMIGNRAIKCSFSNESFSNFSNGSNNIKGKRRTVTKDEIPPLPAGLEVMDPRPENLAGIVSSSLNNLDGNRLKNLINDAKIMSKSNPEMMVKLLKQNPQLSYALVQAALLLNLTDSKDIAGLLHNPGLANAPSAPQNNGSTTGGTSDFDEISEEQKQMIRQILAMTDEQIQQVPEDQRFLIVQLKQKYANVR</sequence>
<keyword evidence="3" id="KW-0694">RNA-binding</keyword>
<protein>
    <recommendedName>
        <fullName evidence="5">RRM domain-containing protein</fullName>
    </recommendedName>
</protein>
<dbReference type="Gene3D" id="1.25.40.630">
    <property type="match status" value="1"/>
</dbReference>
<dbReference type="SMART" id="SM00360">
    <property type="entry name" value="RRM"/>
    <property type="match status" value="1"/>
</dbReference>
<dbReference type="OrthoDB" id="15688at2759"/>
<gene>
    <name evidence="6" type="ORF">KUCA_T00003687001</name>
</gene>
<dbReference type="RefSeq" id="XP_022459701.1">
    <property type="nucleotide sequence ID" value="XM_022602126.1"/>
</dbReference>
<dbReference type="CDD" id="cd12398">
    <property type="entry name" value="RRM_CSTF2_RNA15_like"/>
    <property type="match status" value="1"/>
</dbReference>
<evidence type="ECO:0000256" key="2">
    <source>
        <dbReference type="ARBA" id="ARBA00023242"/>
    </source>
</evidence>
<dbReference type="Gene3D" id="3.30.70.330">
    <property type="match status" value="1"/>
</dbReference>
<feature type="region of interest" description="Disordered" evidence="4">
    <location>
        <begin position="198"/>
        <end position="218"/>
    </location>
</feature>
<dbReference type="Pfam" id="PF14327">
    <property type="entry name" value="CSTF2_hinge"/>
    <property type="match status" value="1"/>
</dbReference>
<dbReference type="AlphaFoldDB" id="W6MN71"/>